<dbReference type="EC" id="2.7.1.48" evidence="2"/>
<keyword evidence="5 7" id="KW-0418">Kinase</keyword>
<dbReference type="AlphaFoldDB" id="A0A495D2M0"/>
<evidence type="ECO:0000313" key="8">
    <source>
        <dbReference type="Proteomes" id="UP000273675"/>
    </source>
</evidence>
<dbReference type="NCBIfam" id="NF004018">
    <property type="entry name" value="PRK05480.1"/>
    <property type="match status" value="1"/>
</dbReference>
<dbReference type="GO" id="GO:0044206">
    <property type="term" value="P:UMP salvage"/>
    <property type="evidence" value="ECO:0007669"/>
    <property type="project" value="UniProtKB-UniPathway"/>
</dbReference>
<sequence>MSGPDVTLIAIVGGSASGKTRLAYAIADAIPGACVIKEDDYYLDATLLDDFDPASFNFDEPASKEHALLVKHLRALKAGAAVDIPQYDFATHSRKRETRRVEPAPAIIIEGLHAVATPDLAELFDLVIYVSATRPVRFERRLKRDVSERGRTPDSVRHQFDTIVEPMHTLHVEPQKPLADIIITNMGPPDFDCLAEPVLDRLRDTVVNR</sequence>
<keyword evidence="4" id="KW-0547">Nucleotide-binding</keyword>
<dbReference type="Pfam" id="PF00485">
    <property type="entry name" value="PRK"/>
    <property type="match status" value="1"/>
</dbReference>
<evidence type="ECO:0000256" key="5">
    <source>
        <dbReference type="ARBA" id="ARBA00022777"/>
    </source>
</evidence>
<dbReference type="OrthoDB" id="9777642at2"/>
<dbReference type="EMBL" id="RBIM01000005">
    <property type="protein sequence ID" value="RKQ95974.1"/>
    <property type="molecule type" value="Genomic_DNA"/>
</dbReference>
<evidence type="ECO:0000256" key="2">
    <source>
        <dbReference type="ARBA" id="ARBA00012137"/>
    </source>
</evidence>
<evidence type="ECO:0000259" key="6">
    <source>
        <dbReference type="Pfam" id="PF00485"/>
    </source>
</evidence>
<name>A0A495D2M0_9PROT</name>
<dbReference type="Proteomes" id="UP000273675">
    <property type="component" value="Unassembled WGS sequence"/>
</dbReference>
<dbReference type="RefSeq" id="WP_121211524.1">
    <property type="nucleotide sequence ID" value="NZ_RBIM01000005.1"/>
</dbReference>
<dbReference type="InterPro" id="IPR027417">
    <property type="entry name" value="P-loop_NTPase"/>
</dbReference>
<dbReference type="GO" id="GO:0004849">
    <property type="term" value="F:uridine kinase activity"/>
    <property type="evidence" value="ECO:0007669"/>
    <property type="project" value="UniProtKB-EC"/>
</dbReference>
<evidence type="ECO:0000256" key="4">
    <source>
        <dbReference type="ARBA" id="ARBA00022741"/>
    </source>
</evidence>
<dbReference type="Gene3D" id="3.40.50.300">
    <property type="entry name" value="P-loop containing nucleotide triphosphate hydrolases"/>
    <property type="match status" value="1"/>
</dbReference>
<comment type="pathway">
    <text evidence="1">Pyrimidine metabolism; UMP biosynthesis via salvage pathway; UMP from uridine: step 1/1.</text>
</comment>
<evidence type="ECO:0000313" key="7">
    <source>
        <dbReference type="EMBL" id="RKQ95974.1"/>
    </source>
</evidence>
<feature type="domain" description="Phosphoribulokinase/uridine kinase" evidence="6">
    <location>
        <begin position="8"/>
        <end position="186"/>
    </location>
</feature>
<dbReference type="InterPro" id="IPR000764">
    <property type="entry name" value="Uridine_kinase-like"/>
</dbReference>
<evidence type="ECO:0000256" key="1">
    <source>
        <dbReference type="ARBA" id="ARBA00004690"/>
    </source>
</evidence>
<keyword evidence="3" id="KW-0808">Transferase</keyword>
<dbReference type="GO" id="GO:0005524">
    <property type="term" value="F:ATP binding"/>
    <property type="evidence" value="ECO:0007669"/>
    <property type="project" value="InterPro"/>
</dbReference>
<dbReference type="PANTHER" id="PTHR10285">
    <property type="entry name" value="URIDINE KINASE"/>
    <property type="match status" value="1"/>
</dbReference>
<dbReference type="PRINTS" id="PR00988">
    <property type="entry name" value="URIDINKINASE"/>
</dbReference>
<reference evidence="7 8" key="1">
    <citation type="submission" date="2018-10" db="EMBL/GenBank/DDBJ databases">
        <title>Genomic Encyclopedia of Type Strains, Phase IV (KMG-IV): sequencing the most valuable type-strain genomes for metagenomic binning, comparative biology and taxonomic classification.</title>
        <authorList>
            <person name="Goeker M."/>
        </authorList>
    </citation>
    <scope>NUCLEOTIDE SEQUENCE [LARGE SCALE GENOMIC DNA]</scope>
    <source>
        <strain evidence="7 8">DSM 4734</strain>
    </source>
</reference>
<organism evidence="7 8">
    <name type="scientific">Maricaulis maris</name>
    <dbReference type="NCBI Taxonomy" id="74318"/>
    <lineage>
        <taxon>Bacteria</taxon>
        <taxon>Pseudomonadati</taxon>
        <taxon>Pseudomonadota</taxon>
        <taxon>Alphaproteobacteria</taxon>
        <taxon>Maricaulales</taxon>
        <taxon>Maricaulaceae</taxon>
        <taxon>Maricaulis</taxon>
    </lineage>
</organism>
<comment type="caution">
    <text evidence="7">The sequence shown here is derived from an EMBL/GenBank/DDBJ whole genome shotgun (WGS) entry which is preliminary data.</text>
</comment>
<dbReference type="UniPathway" id="UPA00574">
    <property type="reaction ID" value="UER00637"/>
</dbReference>
<accession>A0A495D2M0</accession>
<dbReference type="SUPFAM" id="SSF52540">
    <property type="entry name" value="P-loop containing nucleoside triphosphate hydrolases"/>
    <property type="match status" value="1"/>
</dbReference>
<evidence type="ECO:0000256" key="3">
    <source>
        <dbReference type="ARBA" id="ARBA00022679"/>
    </source>
</evidence>
<protein>
    <recommendedName>
        <fullName evidence="2">uridine/cytidine kinase</fullName>
        <ecNumber evidence="2">2.7.1.48</ecNumber>
    </recommendedName>
</protein>
<proteinExistence type="predicted"/>
<gene>
    <name evidence="7" type="ORF">C7435_2222</name>
</gene>
<dbReference type="CDD" id="cd02023">
    <property type="entry name" value="UMPK"/>
    <property type="match status" value="1"/>
</dbReference>
<dbReference type="InterPro" id="IPR006083">
    <property type="entry name" value="PRK/URK"/>
</dbReference>